<sequence length="158" mass="17361">MSQEQDKIFFRNFTLTLAFIAAMMVAFYTIADLVTSKKDHAEINTMKTNDSISVSNANPTNGKNLSQPCAACHGVDGNSINPIWPKLAGQHASYITKQLKNFKEGDRVNAQMTAMVAALSQQDMEDLGSYFEGQQNNLGYAKPESIDLGQKIYRAGDS</sequence>
<comment type="subcellular location">
    <subcellularLocation>
        <location evidence="1">Periplasm</location>
    </subcellularLocation>
</comment>
<evidence type="ECO:0000256" key="6">
    <source>
        <dbReference type="ARBA" id="ARBA00022982"/>
    </source>
</evidence>
<dbReference type="SUPFAM" id="SSF46626">
    <property type="entry name" value="Cytochrome c"/>
    <property type="match status" value="1"/>
</dbReference>
<dbReference type="Gene3D" id="1.10.760.10">
    <property type="entry name" value="Cytochrome c-like domain"/>
    <property type="match status" value="1"/>
</dbReference>
<dbReference type="PROSITE" id="PS51007">
    <property type="entry name" value="CYTC"/>
    <property type="match status" value="1"/>
</dbReference>
<dbReference type="GO" id="GO:0042597">
    <property type="term" value="C:periplasmic space"/>
    <property type="evidence" value="ECO:0007669"/>
    <property type="project" value="UniProtKB-SubCell"/>
</dbReference>
<keyword evidence="7" id="KW-0408">Iron</keyword>
<evidence type="ECO:0000256" key="7">
    <source>
        <dbReference type="ARBA" id="ARBA00023004"/>
    </source>
</evidence>
<keyword evidence="3" id="KW-0349">Heme</keyword>
<name>A0A382QG30_9ZZZZ</name>
<dbReference type="PANTHER" id="PTHR33751:SF9">
    <property type="entry name" value="CYTOCHROME C4"/>
    <property type="match status" value="1"/>
</dbReference>
<dbReference type="GO" id="GO:0009055">
    <property type="term" value="F:electron transfer activity"/>
    <property type="evidence" value="ECO:0007669"/>
    <property type="project" value="InterPro"/>
</dbReference>
<keyword evidence="4" id="KW-0479">Metal-binding</keyword>
<evidence type="ECO:0000313" key="10">
    <source>
        <dbReference type="EMBL" id="SVC84396.1"/>
    </source>
</evidence>
<organism evidence="10">
    <name type="scientific">marine metagenome</name>
    <dbReference type="NCBI Taxonomy" id="408172"/>
    <lineage>
        <taxon>unclassified sequences</taxon>
        <taxon>metagenomes</taxon>
        <taxon>ecological metagenomes</taxon>
    </lineage>
</organism>
<dbReference type="GO" id="GO:0005506">
    <property type="term" value="F:iron ion binding"/>
    <property type="evidence" value="ECO:0007669"/>
    <property type="project" value="InterPro"/>
</dbReference>
<evidence type="ECO:0000256" key="2">
    <source>
        <dbReference type="ARBA" id="ARBA00022448"/>
    </source>
</evidence>
<dbReference type="Pfam" id="PF00034">
    <property type="entry name" value="Cytochrom_C"/>
    <property type="match status" value="1"/>
</dbReference>
<keyword evidence="5" id="KW-0574">Periplasm</keyword>
<dbReference type="PANTHER" id="PTHR33751">
    <property type="entry name" value="CBB3-TYPE CYTOCHROME C OXIDASE SUBUNIT FIXP"/>
    <property type="match status" value="1"/>
</dbReference>
<dbReference type="AlphaFoldDB" id="A0A382QG30"/>
<evidence type="ECO:0000256" key="5">
    <source>
        <dbReference type="ARBA" id="ARBA00022764"/>
    </source>
</evidence>
<evidence type="ECO:0000256" key="3">
    <source>
        <dbReference type="ARBA" id="ARBA00022617"/>
    </source>
</evidence>
<evidence type="ECO:0000256" key="8">
    <source>
        <dbReference type="SAM" id="Phobius"/>
    </source>
</evidence>
<gene>
    <name evidence="10" type="ORF">METZ01_LOCUS337250</name>
</gene>
<dbReference type="InterPro" id="IPR024167">
    <property type="entry name" value="Cytochrome_c4-like"/>
</dbReference>
<dbReference type="InterPro" id="IPR036909">
    <property type="entry name" value="Cyt_c-like_dom_sf"/>
</dbReference>
<protein>
    <recommendedName>
        <fullName evidence="9">Cytochrome c domain-containing protein</fullName>
    </recommendedName>
</protein>
<evidence type="ECO:0000256" key="4">
    <source>
        <dbReference type="ARBA" id="ARBA00022723"/>
    </source>
</evidence>
<dbReference type="EMBL" id="UINC01114229">
    <property type="protein sequence ID" value="SVC84396.1"/>
    <property type="molecule type" value="Genomic_DNA"/>
</dbReference>
<dbReference type="InterPro" id="IPR009056">
    <property type="entry name" value="Cyt_c-like_dom"/>
</dbReference>
<feature type="transmembrane region" description="Helical" evidence="8">
    <location>
        <begin position="12"/>
        <end position="31"/>
    </location>
</feature>
<keyword evidence="6" id="KW-0249">Electron transport</keyword>
<reference evidence="10" key="1">
    <citation type="submission" date="2018-05" db="EMBL/GenBank/DDBJ databases">
        <authorList>
            <person name="Lanie J.A."/>
            <person name="Ng W.-L."/>
            <person name="Kazmierczak K.M."/>
            <person name="Andrzejewski T.M."/>
            <person name="Davidsen T.M."/>
            <person name="Wayne K.J."/>
            <person name="Tettelin H."/>
            <person name="Glass J.I."/>
            <person name="Rusch D."/>
            <person name="Podicherti R."/>
            <person name="Tsui H.-C.T."/>
            <person name="Winkler M.E."/>
        </authorList>
    </citation>
    <scope>NUCLEOTIDE SEQUENCE</scope>
</reference>
<dbReference type="GO" id="GO:0020037">
    <property type="term" value="F:heme binding"/>
    <property type="evidence" value="ECO:0007669"/>
    <property type="project" value="InterPro"/>
</dbReference>
<evidence type="ECO:0000256" key="1">
    <source>
        <dbReference type="ARBA" id="ARBA00004418"/>
    </source>
</evidence>
<keyword evidence="2" id="KW-0813">Transport</keyword>
<keyword evidence="8" id="KW-0472">Membrane</keyword>
<keyword evidence="8" id="KW-0812">Transmembrane</keyword>
<proteinExistence type="predicted"/>
<evidence type="ECO:0000259" key="9">
    <source>
        <dbReference type="PROSITE" id="PS51007"/>
    </source>
</evidence>
<feature type="domain" description="Cytochrome c" evidence="9">
    <location>
        <begin position="57"/>
        <end position="135"/>
    </location>
</feature>
<dbReference type="InterPro" id="IPR050597">
    <property type="entry name" value="Cytochrome_c_Oxidase_Subunit"/>
</dbReference>
<keyword evidence="8" id="KW-1133">Transmembrane helix</keyword>
<feature type="non-terminal residue" evidence="10">
    <location>
        <position position="158"/>
    </location>
</feature>
<dbReference type="PIRSF" id="PIRSF000005">
    <property type="entry name" value="Cytochrome_c4"/>
    <property type="match status" value="1"/>
</dbReference>
<accession>A0A382QG30</accession>